<sequence>MAIFEYSNSHTVKEAAEAIKLLKGTSLLISQQRNSALNHIGVSQILYKYVLRRSKNQQIRLSITEIISTAKTP</sequence>
<name>A0A6L2ZXQ0_9LACT</name>
<evidence type="ECO:0000313" key="2">
    <source>
        <dbReference type="Proteomes" id="UP000504756"/>
    </source>
</evidence>
<dbReference type="AlphaFoldDB" id="A0A6L2ZXQ0"/>
<protein>
    <submittedName>
        <fullName evidence="1">Uncharacterized protein</fullName>
    </submittedName>
</protein>
<evidence type="ECO:0000313" key="1">
    <source>
        <dbReference type="EMBL" id="GFO52863.1"/>
    </source>
</evidence>
<reference evidence="1 2" key="1">
    <citation type="submission" date="2020-06" db="EMBL/GenBank/DDBJ databases">
        <title>Draft genome sequence of Lactic acid bacteria from Okinawan-style tofu.</title>
        <authorList>
            <person name="Takara I."/>
            <person name="Ikematsu S."/>
        </authorList>
    </citation>
    <scope>NUCLEOTIDE SEQUENCE [LARGE SCALE GENOMIC DNA]</scope>
    <source>
        <strain evidence="2">lg38</strain>
    </source>
</reference>
<organism evidence="1 2">
    <name type="scientific">Lactococcus garvieae</name>
    <dbReference type="NCBI Taxonomy" id="1363"/>
    <lineage>
        <taxon>Bacteria</taxon>
        <taxon>Bacillati</taxon>
        <taxon>Bacillota</taxon>
        <taxon>Bacilli</taxon>
        <taxon>Lactobacillales</taxon>
        <taxon>Streptococcaceae</taxon>
        <taxon>Lactococcus</taxon>
    </lineage>
</organism>
<dbReference type="Proteomes" id="UP000504756">
    <property type="component" value="Unassembled WGS sequence"/>
</dbReference>
<accession>A0A6L2ZXQ0</accession>
<comment type="caution">
    <text evidence="1">The sequence shown here is derived from an EMBL/GenBank/DDBJ whole genome shotgun (WGS) entry which is preliminary data.</text>
</comment>
<gene>
    <name evidence="1" type="ORF">ikelab_21380</name>
</gene>
<proteinExistence type="predicted"/>
<dbReference type="EMBL" id="BLXU01000019">
    <property type="protein sequence ID" value="GFO52863.1"/>
    <property type="molecule type" value="Genomic_DNA"/>
</dbReference>